<dbReference type="EMBL" id="AQHF01000020">
    <property type="protein sequence ID" value="MBE0345797.1"/>
    <property type="molecule type" value="Genomic_DNA"/>
</dbReference>
<dbReference type="InterPro" id="IPR032466">
    <property type="entry name" value="Metal_Hydrolase"/>
</dbReference>
<feature type="domain" description="Amidohydrolase-related" evidence="2">
    <location>
        <begin position="369"/>
        <end position="484"/>
    </location>
</feature>
<proteinExistence type="predicted"/>
<evidence type="ECO:0000313" key="3">
    <source>
        <dbReference type="EMBL" id="MBE0345797.1"/>
    </source>
</evidence>
<dbReference type="Gene3D" id="3.30.110.90">
    <property type="entry name" value="Amidohydrolase"/>
    <property type="match status" value="1"/>
</dbReference>
<comment type="caution">
    <text evidence="3">The sequence shown here is derived from an EMBL/GenBank/DDBJ whole genome shotgun (WGS) entry which is preliminary data.</text>
</comment>
<keyword evidence="1" id="KW-0732">Signal</keyword>
<feature type="chain" id="PRO_5034586840" description="Amidohydrolase-related domain-containing protein" evidence="1">
    <location>
        <begin position="22"/>
        <end position="498"/>
    </location>
</feature>
<dbReference type="RefSeq" id="WP_147388863.1">
    <property type="nucleotide sequence ID" value="NZ_AQHF01000020.1"/>
</dbReference>
<dbReference type="InterPro" id="IPR011059">
    <property type="entry name" value="Metal-dep_hydrolase_composite"/>
</dbReference>
<dbReference type="PANTHER" id="PTHR43135">
    <property type="entry name" value="ALPHA-D-RIBOSE 1-METHYLPHOSPHONATE 5-TRIPHOSPHATE DIPHOSPHATASE"/>
    <property type="match status" value="1"/>
</dbReference>
<keyword evidence="4" id="KW-1185">Reference proteome</keyword>
<dbReference type="Gene3D" id="1.20.58.520">
    <property type="entry name" value="Amidohydrolase"/>
    <property type="match status" value="1"/>
</dbReference>
<evidence type="ECO:0000256" key="1">
    <source>
        <dbReference type="SAM" id="SignalP"/>
    </source>
</evidence>
<feature type="signal peptide" evidence="1">
    <location>
        <begin position="1"/>
        <end position="21"/>
    </location>
</feature>
<gene>
    <name evidence="3" type="ORF">PPEP_a0756</name>
</gene>
<name>A0A8I0T402_9GAMM</name>
<protein>
    <recommendedName>
        <fullName evidence="2">Amidohydrolase-related domain-containing protein</fullName>
    </recommendedName>
</protein>
<dbReference type="InterPro" id="IPR006680">
    <property type="entry name" value="Amidohydro-rel"/>
</dbReference>
<reference evidence="3 4" key="1">
    <citation type="submission" date="2015-06" db="EMBL/GenBank/DDBJ databases">
        <title>Genome sequence of Pseudoalteromonas peptidolytica.</title>
        <authorList>
            <person name="Xie B.-B."/>
            <person name="Rong J.-C."/>
            <person name="Qin Q.-L."/>
            <person name="Zhang Y.-Z."/>
        </authorList>
    </citation>
    <scope>NUCLEOTIDE SEQUENCE [LARGE SCALE GENOMIC DNA]</scope>
    <source>
        <strain evidence="3 4">F12-50-A1</strain>
    </source>
</reference>
<dbReference type="PANTHER" id="PTHR43135:SF3">
    <property type="entry name" value="ALPHA-D-RIBOSE 1-METHYLPHOSPHONATE 5-TRIPHOSPHATE DIPHOSPHATASE"/>
    <property type="match status" value="1"/>
</dbReference>
<dbReference type="Proteomes" id="UP000660708">
    <property type="component" value="Unassembled WGS sequence"/>
</dbReference>
<dbReference type="GO" id="GO:0016810">
    <property type="term" value="F:hydrolase activity, acting on carbon-nitrogen (but not peptide) bonds"/>
    <property type="evidence" value="ECO:0007669"/>
    <property type="project" value="InterPro"/>
</dbReference>
<dbReference type="AlphaFoldDB" id="A0A8I0T402"/>
<dbReference type="Gene3D" id="2.30.40.10">
    <property type="entry name" value="Urease, subunit C, domain 1"/>
    <property type="match status" value="1"/>
</dbReference>
<accession>A0A8I0T402</accession>
<dbReference type="InterPro" id="IPR051781">
    <property type="entry name" value="Metallo-dep_Hydrolase"/>
</dbReference>
<evidence type="ECO:0000259" key="2">
    <source>
        <dbReference type="Pfam" id="PF01979"/>
    </source>
</evidence>
<organism evidence="3 4">
    <name type="scientific">Pseudoalteromonas peptidolytica F12-50-A1</name>
    <dbReference type="NCBI Taxonomy" id="1315280"/>
    <lineage>
        <taxon>Bacteria</taxon>
        <taxon>Pseudomonadati</taxon>
        <taxon>Pseudomonadota</taxon>
        <taxon>Gammaproteobacteria</taxon>
        <taxon>Alteromonadales</taxon>
        <taxon>Pseudoalteromonadaceae</taxon>
        <taxon>Pseudoalteromonas</taxon>
    </lineage>
</organism>
<dbReference type="SUPFAM" id="SSF51338">
    <property type="entry name" value="Composite domain of metallo-dependent hydrolases"/>
    <property type="match status" value="1"/>
</dbReference>
<dbReference type="SUPFAM" id="SSF51556">
    <property type="entry name" value="Metallo-dependent hydrolases"/>
    <property type="match status" value="1"/>
</dbReference>
<dbReference type="Pfam" id="PF01979">
    <property type="entry name" value="Amidohydro_1"/>
    <property type="match status" value="1"/>
</dbReference>
<dbReference type="Gene3D" id="3.40.50.10910">
    <property type="entry name" value="Amidohydrolase"/>
    <property type="match status" value="1"/>
</dbReference>
<evidence type="ECO:0000313" key="4">
    <source>
        <dbReference type="Proteomes" id="UP000660708"/>
    </source>
</evidence>
<sequence>MKKQILFAATYCMLFSNALFAAVDLRIDNAIILNPVDKHQVNIISNHWIAIQNGKIIKVSNARKKPRAKTVVDAKDKYLIPGLTDSHVHLKTMPGLLASDPNAKQMQKAFLQRQGRNYLYYGVTQVIDPSNTASGIADFMANVPAPNAFFCGAMPVYQGYNAEGLSYAKLHHHKPYFIAQHNDPTHELTPSQVHSHQGSQPLERMRSDGATCAKLYFEDGFGENSNIPLIYQGDARRLTESAKAIGLPSMAHANAVDMQQLAVDANVDIMAHGLWNWLTPNINQATNVLPPTVKAVLDSIIEKDIAYQPTLTVMDSLAKVTDRTFSFTEEYQTVLPSPVIAWYQSEPGRWFFKEMNQGWGSMSNQKKVAKLKRIFSQGQLALNYLYKNDATLLLGSDTPPAPTYTSQPGLSTYKELTMMHQAGVGLASLLSAATINNAKAFSLDDRYGSVAVNKIANLLLLNSDPLKSVSAYNDIDSVIVNGTMIKRATLHINALGAR</sequence>